<dbReference type="AlphaFoldDB" id="Q9NXD8"/>
<gene>
    <name evidence="2" type="primary">FLJ20306</name>
</gene>
<feature type="compositionally biased region" description="Low complexity" evidence="1">
    <location>
        <begin position="27"/>
        <end position="40"/>
    </location>
</feature>
<proteinExistence type="evidence at transcript level"/>
<organism evidence="3">
    <name type="scientific">Homo sapiens</name>
    <name type="common">Human</name>
    <dbReference type="NCBI Taxonomy" id="9606"/>
    <lineage>
        <taxon>Eukaryota</taxon>
        <taxon>Metazoa</taxon>
        <taxon>Chordata</taxon>
        <taxon>Craniata</taxon>
        <taxon>Vertebrata</taxon>
        <taxon>Euteleostomi</taxon>
        <taxon>Mammalia</taxon>
        <taxon>Eutheria</taxon>
        <taxon>Euarchontoglires</taxon>
        <taxon>Primates</taxon>
        <taxon>Haplorrhini</taxon>
        <taxon>Catarrhini</taxon>
        <taxon>Hominidae</taxon>
        <taxon>Homo</taxon>
    </lineage>
</organism>
<evidence type="ECO:0000313" key="3">
    <source>
        <dbReference type="EMBL" id="BAA91076.1"/>
    </source>
</evidence>
<evidence type="ECO:0000313" key="2">
    <source>
        <dbReference type="EMBL" id="AAS02001.1"/>
    </source>
</evidence>
<reference evidence="2" key="3">
    <citation type="journal article" date="2003" name="Nature">
        <title>The DNA sequence of human chromosome 7.</title>
        <authorList>
            <person name="Hillier L.W."/>
            <person name="Fulton R.S."/>
            <person name="Fulton L.A."/>
            <person name="Graves T.A."/>
            <person name="Pepin K.H."/>
            <person name="Wagner-McPherson C."/>
            <person name="Layman D."/>
            <person name="Maas J."/>
            <person name="Jaeger S."/>
            <person name="Walker R."/>
            <person name="Wylie K."/>
            <person name="Sekhon M."/>
            <person name="Becker M.C."/>
            <person name="O'Laughlin M.D."/>
            <person name="Schaller M.E."/>
            <person name="Fewell G.A."/>
            <person name="Delehaunty K.D."/>
            <person name="Miner T.L."/>
            <person name="Nash W.E."/>
            <person name="Cordes M."/>
            <person name="Du H."/>
            <person name="Sun H."/>
            <person name="Edwards J."/>
            <person name="Bradshaw-Cordum H."/>
            <person name="Ali J."/>
            <person name="Andrews S."/>
            <person name="Isak A."/>
            <person name="Vanbrunt A."/>
            <person name="Nguyen C."/>
            <person name="Du F."/>
            <person name="Lamar B."/>
            <person name="Courtney L."/>
            <person name="Kalicki J."/>
            <person name="Ozersky P."/>
            <person name="Bielicki L."/>
            <person name="Scott K."/>
            <person name="Holmes A."/>
            <person name="Harkins R."/>
            <person name="Harris A."/>
            <person name="Strong C.M."/>
            <person name="Hou S."/>
            <person name="Tomlinson C."/>
            <person name="Dauphin-Kohlberg S."/>
            <person name="Kozlowicz-Reilly A."/>
            <person name="Leonard S."/>
            <person name="Rohlfing T."/>
            <person name="Rock S.M."/>
            <person name="Tin-Wollam A.M."/>
            <person name="Abbott A."/>
            <person name="Minx P."/>
            <person name="Maupin R."/>
            <person name="Strowmatt C."/>
            <person name="Latreille P."/>
            <person name="Miller N."/>
            <person name="Johnson D."/>
            <person name="Murray J."/>
            <person name="Woessner J.P."/>
            <person name="Wendl M.C."/>
            <person name="Yang S.P."/>
            <person name="Schultz B.R."/>
            <person name="Wallis J.W."/>
            <person name="Spieth J."/>
            <person name="Bieri T.A."/>
            <person name="Nelson J.O."/>
            <person name="Berkowicz N."/>
            <person name="Wohldmann P.E."/>
            <person name="Cook L.L."/>
            <person name="Hickenbotham M.T."/>
            <person name="Eldred J."/>
            <person name="Williams D."/>
            <person name="Bedell J.A."/>
            <person name="Mardis E.R."/>
            <person name="Clifton S.W."/>
            <person name="Chissoe S.L."/>
            <person name="Marra M.A."/>
            <person name="Raymond C."/>
            <person name="Haugen E."/>
            <person name="Gillett W."/>
            <person name="Zhou Y."/>
            <person name="James R."/>
            <person name="Phelps K."/>
            <person name="Iadanoto S."/>
            <person name="Bubb K."/>
            <person name="Simms E."/>
            <person name="Levy R."/>
            <person name="Clendenning J."/>
            <person name="Kaul R."/>
            <person name="Kent W.J."/>
            <person name="Furey T.S."/>
            <person name="Baertsch R.A."/>
            <person name="Brent M.R."/>
            <person name="Keibler E."/>
            <person name="Flicek P."/>
            <person name="Bork P."/>
            <person name="Suyama M."/>
            <person name="Bailey J.A."/>
            <person name="Portnoy M.E."/>
            <person name="Torrents D."/>
            <person name="Chinwalla A.T."/>
            <person name="Gish W.R."/>
            <person name="Eddy S.R."/>
            <person name="McPherson J.D."/>
            <person name="Olson M.V."/>
            <person name="Eichler E.E."/>
            <person name="Green E.D."/>
            <person name="Waterston R.H."/>
            <person name="Wilson R.K."/>
        </authorList>
    </citation>
    <scope>NUCLEOTIDE SEQUENCE</scope>
</reference>
<accession>Q9NXD8</accession>
<feature type="compositionally biased region" description="Low complexity" evidence="1">
    <location>
        <begin position="60"/>
        <end position="71"/>
    </location>
</feature>
<reference evidence="2" key="4">
    <citation type="submission" date="2004-01" db="EMBL/GenBank/DDBJ databases">
        <authorList>
            <person name="Wilson R."/>
        </authorList>
    </citation>
    <scope>NUCLEOTIDE SEQUENCE</scope>
</reference>
<name>Q9NXD8_HUMAN</name>
<dbReference type="EMBL" id="AC072052">
    <property type="protein sequence ID" value="AAS02001.1"/>
    <property type="molecule type" value="Genomic_DNA"/>
</dbReference>
<dbReference type="EMBL" id="AK000313">
    <property type="protein sequence ID" value="BAA91076.1"/>
    <property type="molecule type" value="mRNA"/>
</dbReference>
<reference evidence="3" key="1">
    <citation type="submission" date="2000-02" db="EMBL/GenBank/DDBJ databases">
        <title>NEDO human cDNA sequencing project.</title>
        <authorList>
            <person name="Kawakami T."/>
            <person name="Noguchi S."/>
            <person name="Itoh T."/>
            <person name="Shigeta K."/>
            <person name="Senba T."/>
            <person name="Matsumura K."/>
            <person name="Nakajima Y."/>
            <person name="Mizuno T."/>
            <person name="Morinaga M."/>
            <person name="Ota T."/>
            <person name="Suzuki Y."/>
            <person name="Obayashi M."/>
            <person name="Nishi T."/>
            <person name="Shibahara T."/>
            <person name="Tanaka T."/>
            <person name="Nakamura Y."/>
            <person name="Isogai T."/>
            <person name="Sugano S."/>
        </authorList>
    </citation>
    <scope>NUCLEOTIDE SEQUENCE</scope>
</reference>
<sequence>MTMAARWDRSPVSRKMFMAAAAVAVGAARRPRGWAAQEAAAPERKRRRWRDRPRRGQGRGRTAGARARGAPWESGARPRPLKGARPSAGSAGQLAGTPLQEDPGLCQIFPAGFPASPRVPAVSFTFLK</sequence>
<feature type="region of interest" description="Disordered" evidence="1">
    <location>
        <begin position="27"/>
        <end position="101"/>
    </location>
</feature>
<reference evidence="2" key="2">
    <citation type="submission" date="2001-11" db="EMBL/GenBank/DDBJ databases">
        <authorList>
            <person name="Waterston R."/>
        </authorList>
    </citation>
    <scope>NUCLEOTIDE SEQUENCE</scope>
</reference>
<evidence type="ECO:0000256" key="1">
    <source>
        <dbReference type="SAM" id="MobiDB-lite"/>
    </source>
</evidence>
<feature type="compositionally biased region" description="Basic residues" evidence="1">
    <location>
        <begin position="44"/>
        <end position="58"/>
    </location>
</feature>
<protein>
    <submittedName>
        <fullName evidence="3">cDNA FLJ20306 fis, clone HEP06881</fullName>
    </submittedName>
</protein>